<dbReference type="SUPFAM" id="SSF46785">
    <property type="entry name" value="Winged helix' DNA-binding domain"/>
    <property type="match status" value="1"/>
</dbReference>
<feature type="domain" description="HTH lysR-type" evidence="5">
    <location>
        <begin position="1"/>
        <end position="58"/>
    </location>
</feature>
<dbReference type="PANTHER" id="PTHR30126:SF40">
    <property type="entry name" value="HTH-TYPE TRANSCRIPTIONAL REGULATOR GLTR"/>
    <property type="match status" value="1"/>
</dbReference>
<comment type="caution">
    <text evidence="6">The sequence shown here is derived from an EMBL/GenBank/DDBJ whole genome shotgun (WGS) entry which is preliminary data.</text>
</comment>
<dbReference type="Pfam" id="PF03466">
    <property type="entry name" value="LysR_substrate"/>
    <property type="match status" value="1"/>
</dbReference>
<evidence type="ECO:0000259" key="5">
    <source>
        <dbReference type="PROSITE" id="PS50931"/>
    </source>
</evidence>
<evidence type="ECO:0000256" key="3">
    <source>
        <dbReference type="ARBA" id="ARBA00023125"/>
    </source>
</evidence>
<keyword evidence="2" id="KW-0805">Transcription regulation</keyword>
<comment type="similarity">
    <text evidence="1">Belongs to the LysR transcriptional regulatory family.</text>
</comment>
<gene>
    <name evidence="6" type="ORF">EOE67_16015</name>
</gene>
<dbReference type="PANTHER" id="PTHR30126">
    <property type="entry name" value="HTH-TYPE TRANSCRIPTIONAL REGULATOR"/>
    <property type="match status" value="1"/>
</dbReference>
<dbReference type="PRINTS" id="PR00039">
    <property type="entry name" value="HTHLYSR"/>
</dbReference>
<dbReference type="EMBL" id="SACS01000020">
    <property type="protein sequence ID" value="RVU33521.1"/>
    <property type="molecule type" value="Genomic_DNA"/>
</dbReference>
<keyword evidence="4" id="KW-0804">Transcription</keyword>
<dbReference type="PROSITE" id="PS50931">
    <property type="entry name" value="HTH_LYSR"/>
    <property type="match status" value="1"/>
</dbReference>
<evidence type="ECO:0000256" key="4">
    <source>
        <dbReference type="ARBA" id="ARBA00023163"/>
    </source>
</evidence>
<sequence>MDIYQLKTFVTVARQGSITRTAELLFLSQPAISAHIKTLEDELALTLFERTPRGMSLTAQGLALLAKAEQLLALHQEIKTDARQLTGQLSGRVRLGSNRTPSAQVLSKLLAQLAETCPRLEVSLEYGSAAEIIEAIDKGRIDAGFYTADPSPGGLMQLPVDSFGVYLAAPVGWVDVTQSPDWQQLSQLPWICPATNTCCGRLAEQLFTEHNFRPLKTIHVDQEHVTRTLIAGGVGLGLLHQPTALDAQSKNELVLLGPALQQVQVWFGVLAQRQSEPLLQAVLATMQQVNPSSL</sequence>
<dbReference type="CDD" id="cd05466">
    <property type="entry name" value="PBP2_LTTR_substrate"/>
    <property type="match status" value="1"/>
</dbReference>
<evidence type="ECO:0000313" key="6">
    <source>
        <dbReference type="EMBL" id="RVU33521.1"/>
    </source>
</evidence>
<reference evidence="6 7" key="1">
    <citation type="submission" date="2019-01" db="EMBL/GenBank/DDBJ databases">
        <authorList>
            <person name="Chen W.-M."/>
        </authorList>
    </citation>
    <scope>NUCLEOTIDE SEQUENCE [LARGE SCALE GENOMIC DNA]</scope>
    <source>
        <strain evidence="6 7">KYPC3</strain>
    </source>
</reference>
<dbReference type="Proteomes" id="UP000283077">
    <property type="component" value="Unassembled WGS sequence"/>
</dbReference>
<proteinExistence type="inferred from homology"/>
<dbReference type="RefSeq" id="WP_127700349.1">
    <property type="nucleotide sequence ID" value="NZ_SACS01000020.1"/>
</dbReference>
<dbReference type="OrthoDB" id="9803735at2"/>
<evidence type="ECO:0000256" key="1">
    <source>
        <dbReference type="ARBA" id="ARBA00009437"/>
    </source>
</evidence>
<dbReference type="InterPro" id="IPR000847">
    <property type="entry name" value="LysR_HTH_N"/>
</dbReference>
<dbReference type="Gene3D" id="3.40.190.10">
    <property type="entry name" value="Periplasmic binding protein-like II"/>
    <property type="match status" value="2"/>
</dbReference>
<dbReference type="SUPFAM" id="SSF53850">
    <property type="entry name" value="Periplasmic binding protein-like II"/>
    <property type="match status" value="1"/>
</dbReference>
<organism evidence="6 7">
    <name type="scientific">Rheinheimera riviphila</name>
    <dbReference type="NCBI Taxonomy" id="1834037"/>
    <lineage>
        <taxon>Bacteria</taxon>
        <taxon>Pseudomonadati</taxon>
        <taxon>Pseudomonadota</taxon>
        <taxon>Gammaproteobacteria</taxon>
        <taxon>Chromatiales</taxon>
        <taxon>Chromatiaceae</taxon>
        <taxon>Rheinheimera</taxon>
    </lineage>
</organism>
<dbReference type="Pfam" id="PF00126">
    <property type="entry name" value="HTH_1"/>
    <property type="match status" value="1"/>
</dbReference>
<evidence type="ECO:0000256" key="2">
    <source>
        <dbReference type="ARBA" id="ARBA00023015"/>
    </source>
</evidence>
<name>A0A437QG47_9GAMM</name>
<protein>
    <submittedName>
        <fullName evidence="6">LysR family transcriptional regulator</fullName>
    </submittedName>
</protein>
<evidence type="ECO:0000313" key="7">
    <source>
        <dbReference type="Proteomes" id="UP000283077"/>
    </source>
</evidence>
<accession>A0A437QG47</accession>
<dbReference type="GO" id="GO:0003700">
    <property type="term" value="F:DNA-binding transcription factor activity"/>
    <property type="evidence" value="ECO:0007669"/>
    <property type="project" value="InterPro"/>
</dbReference>
<dbReference type="Gene3D" id="1.10.10.10">
    <property type="entry name" value="Winged helix-like DNA-binding domain superfamily/Winged helix DNA-binding domain"/>
    <property type="match status" value="1"/>
</dbReference>
<dbReference type="FunFam" id="1.10.10.10:FF:000001">
    <property type="entry name" value="LysR family transcriptional regulator"/>
    <property type="match status" value="1"/>
</dbReference>
<dbReference type="InterPro" id="IPR036388">
    <property type="entry name" value="WH-like_DNA-bd_sf"/>
</dbReference>
<dbReference type="InterPro" id="IPR005119">
    <property type="entry name" value="LysR_subst-bd"/>
</dbReference>
<keyword evidence="7" id="KW-1185">Reference proteome</keyword>
<keyword evidence="3" id="KW-0238">DNA-binding</keyword>
<dbReference type="AlphaFoldDB" id="A0A437QG47"/>
<dbReference type="InterPro" id="IPR036390">
    <property type="entry name" value="WH_DNA-bd_sf"/>
</dbReference>
<dbReference type="GO" id="GO:0000976">
    <property type="term" value="F:transcription cis-regulatory region binding"/>
    <property type="evidence" value="ECO:0007669"/>
    <property type="project" value="TreeGrafter"/>
</dbReference>